<evidence type="ECO:0000313" key="1">
    <source>
        <dbReference type="EMBL" id="AYO41567.1"/>
    </source>
</evidence>
<accession>A0A3G2S688</accession>
<name>A0A3G2S688_MALR7</name>
<dbReference type="STRING" id="425264.A0A3G2S688"/>
<sequence>MSRVPYPPSLHASIHTTCIAYDKQSNMNMHACLDPLEMDQEATSQAVHTHTLISNMNALALVLQNIPTVSKDLWNQLVHFHLDAMQRMTPSAACEVFCTLAELTDKSQPIDESTRVRVCNEGIRVLTYHIEKNQDTINKPTQDTWRAVQVLGRPRVQDMTWFFRKLVLQNKLSEATFFLSDFIKQSWHHDTTPPSRALMHTLMIQMLLVKRVIQLKPAPMEGHFCASRSLYYQYADALVRLGELLEYNYLPLVPTHKEDITWLIKLLTTFTKLQHESACSNHFRKRIASVLEGFINHLPCGRAVSETSHQTGPKRSCRLDRMTHFTPVLTERAYNVLLYYTLYIIKKRTWCQMVLDHMIQKRSPSVAPGLVTGNILLQKSTRLRDAKMGGISAEIGMSWREPSTQDDTEKMRQERLLAHLDCAISDNNSYRAYALIQHIAHTRMKNRRWTNGFRATSVVLRMYPELRNNRPRERIPFMHHSQFYILAMCLAVRAGNMLLMLRVFHLCKLSCIFRGWQVPETVAMRFMLLLAQHVTYQRRHTHERLETTKEIRAIALEEYTWIMRHSRRIGKLPPTSMYEPLLRFLYQTAHAVPNSNPDVLRIKNDMNAMKLAKQPTSREGIHEKDA</sequence>
<protein>
    <submittedName>
        <fullName evidence="1">Uncharacterized protein</fullName>
    </submittedName>
</protein>
<dbReference type="Proteomes" id="UP000269793">
    <property type="component" value="Chromosome I"/>
</dbReference>
<gene>
    <name evidence="1" type="ORF">DNF11_0617</name>
</gene>
<proteinExistence type="predicted"/>
<dbReference type="OrthoDB" id="2554293at2759"/>
<dbReference type="EMBL" id="CP033148">
    <property type="protein sequence ID" value="AYO41567.1"/>
    <property type="molecule type" value="Genomic_DNA"/>
</dbReference>
<dbReference type="VEuPathDB" id="FungiDB:DNF11_0617"/>
<organism evidence="1 2">
    <name type="scientific">Malassezia restricta (strain ATCC 96810 / NBRC 103918 / CBS 7877)</name>
    <name type="common">Seborrheic dermatitis infection agent</name>
    <dbReference type="NCBI Taxonomy" id="425264"/>
    <lineage>
        <taxon>Eukaryota</taxon>
        <taxon>Fungi</taxon>
        <taxon>Dikarya</taxon>
        <taxon>Basidiomycota</taxon>
        <taxon>Ustilaginomycotina</taxon>
        <taxon>Malasseziomycetes</taxon>
        <taxon>Malasseziales</taxon>
        <taxon>Malasseziaceae</taxon>
        <taxon>Malassezia</taxon>
    </lineage>
</organism>
<reference evidence="1 2" key="1">
    <citation type="submission" date="2018-10" db="EMBL/GenBank/DDBJ databases">
        <title>Complete genome sequence of Malassezia restricta CBS 7877.</title>
        <authorList>
            <person name="Morand S.C."/>
            <person name="Bertignac M."/>
            <person name="Iltis A."/>
            <person name="Kolder I."/>
            <person name="Pirovano W."/>
            <person name="Jourdain R."/>
            <person name="Clavaud C."/>
        </authorList>
    </citation>
    <scope>NUCLEOTIDE SEQUENCE [LARGE SCALE GENOMIC DNA]</scope>
    <source>
        <strain evidence="1 2">CBS 7877</strain>
    </source>
</reference>
<dbReference type="AlphaFoldDB" id="A0A3G2S688"/>
<keyword evidence="2" id="KW-1185">Reference proteome</keyword>
<evidence type="ECO:0000313" key="2">
    <source>
        <dbReference type="Proteomes" id="UP000269793"/>
    </source>
</evidence>